<organism evidence="7 8">
    <name type="scientific">Nocardia panacis</name>
    <dbReference type="NCBI Taxonomy" id="2340916"/>
    <lineage>
        <taxon>Bacteria</taxon>
        <taxon>Bacillati</taxon>
        <taxon>Actinomycetota</taxon>
        <taxon>Actinomycetes</taxon>
        <taxon>Mycobacteriales</taxon>
        <taxon>Nocardiaceae</taxon>
        <taxon>Nocardia</taxon>
    </lineage>
</organism>
<feature type="signal peptide" evidence="4">
    <location>
        <begin position="1"/>
        <end position="26"/>
    </location>
</feature>
<dbReference type="SUPFAM" id="SSF53474">
    <property type="entry name" value="alpha/beta-Hydrolases"/>
    <property type="match status" value="1"/>
</dbReference>
<dbReference type="InterPro" id="IPR029058">
    <property type="entry name" value="AB_hydrolase_fold"/>
</dbReference>
<dbReference type="PROSITE" id="PS51257">
    <property type="entry name" value="PROKAR_LIPOPROTEIN"/>
    <property type="match status" value="1"/>
</dbReference>
<evidence type="ECO:0000313" key="8">
    <source>
        <dbReference type="Proteomes" id="UP000266677"/>
    </source>
</evidence>
<dbReference type="EMBL" id="QZFU01000023">
    <property type="protein sequence ID" value="RJO73615.1"/>
    <property type="molecule type" value="Genomic_DNA"/>
</dbReference>
<evidence type="ECO:0000256" key="2">
    <source>
        <dbReference type="ARBA" id="ARBA00022729"/>
    </source>
</evidence>
<reference evidence="7 8" key="1">
    <citation type="submission" date="2018-09" db="EMBL/GenBank/DDBJ databases">
        <title>YIM PH21274 draft genome.</title>
        <authorList>
            <person name="Miao C."/>
        </authorList>
    </citation>
    <scope>NUCLEOTIDE SEQUENCE [LARGE SCALE GENOMIC DNA]</scope>
    <source>
        <strain evidence="7 8">YIM PH 21724</strain>
    </source>
</reference>
<name>A0A3A4KDQ7_9NOCA</name>
<feature type="chain" id="PRO_5017278343" evidence="4">
    <location>
        <begin position="27"/>
        <end position="497"/>
    </location>
</feature>
<evidence type="ECO:0000256" key="3">
    <source>
        <dbReference type="ARBA" id="ARBA00022801"/>
    </source>
</evidence>
<keyword evidence="2 4" id="KW-0732">Signal</keyword>
<feature type="domain" description="Peptidase S33 tripeptidyl aminopeptidase-like C-terminal" evidence="6">
    <location>
        <begin position="400"/>
        <end position="490"/>
    </location>
</feature>
<proteinExistence type="inferred from homology"/>
<dbReference type="Gene3D" id="3.40.50.1820">
    <property type="entry name" value="alpha/beta hydrolase"/>
    <property type="match status" value="1"/>
</dbReference>
<gene>
    <name evidence="7" type="ORF">D5S18_20715</name>
</gene>
<dbReference type="Pfam" id="PF08386">
    <property type="entry name" value="Abhydrolase_4"/>
    <property type="match status" value="1"/>
</dbReference>
<dbReference type="PANTHER" id="PTHR43248:SF29">
    <property type="entry name" value="TRIPEPTIDYL AMINOPEPTIDASE"/>
    <property type="match status" value="1"/>
</dbReference>
<comment type="similarity">
    <text evidence="1">Belongs to the peptidase S33 family.</text>
</comment>
<keyword evidence="8" id="KW-1185">Reference proteome</keyword>
<evidence type="ECO:0000313" key="7">
    <source>
        <dbReference type="EMBL" id="RJO73615.1"/>
    </source>
</evidence>
<dbReference type="InterPro" id="IPR000073">
    <property type="entry name" value="AB_hydrolase_1"/>
</dbReference>
<evidence type="ECO:0000259" key="6">
    <source>
        <dbReference type="Pfam" id="PF08386"/>
    </source>
</evidence>
<dbReference type="OrthoDB" id="3252468at2"/>
<evidence type="ECO:0000256" key="4">
    <source>
        <dbReference type="SAM" id="SignalP"/>
    </source>
</evidence>
<evidence type="ECO:0000256" key="1">
    <source>
        <dbReference type="ARBA" id="ARBA00010088"/>
    </source>
</evidence>
<dbReference type="Proteomes" id="UP000266677">
    <property type="component" value="Unassembled WGS sequence"/>
</dbReference>
<dbReference type="AlphaFoldDB" id="A0A3A4KDQ7"/>
<keyword evidence="3 7" id="KW-0378">Hydrolase</keyword>
<dbReference type="Pfam" id="PF00561">
    <property type="entry name" value="Abhydrolase_1"/>
    <property type="match status" value="1"/>
</dbReference>
<feature type="domain" description="AB hydrolase-1" evidence="5">
    <location>
        <begin position="91"/>
        <end position="254"/>
    </location>
</feature>
<dbReference type="GO" id="GO:0016787">
    <property type="term" value="F:hydrolase activity"/>
    <property type="evidence" value="ECO:0007669"/>
    <property type="project" value="UniProtKB-KW"/>
</dbReference>
<comment type="caution">
    <text evidence="7">The sequence shown here is derived from an EMBL/GenBank/DDBJ whole genome shotgun (WGS) entry which is preliminary data.</text>
</comment>
<accession>A0A3A4KDQ7</accession>
<protein>
    <submittedName>
        <fullName evidence="7">Alpha/beta hydrolase</fullName>
    </submittedName>
</protein>
<dbReference type="InterPro" id="IPR013595">
    <property type="entry name" value="Pept_S33_TAP-like_C"/>
</dbReference>
<dbReference type="InterPro" id="IPR051601">
    <property type="entry name" value="Serine_prot/Carboxylest_S33"/>
</dbReference>
<evidence type="ECO:0000259" key="5">
    <source>
        <dbReference type="Pfam" id="PF00561"/>
    </source>
</evidence>
<sequence length="497" mass="53431">MFRRGAVVAAAMVVAGSVAGCGISSAEPDEMDRFYRQQVQWTKCGEEKLDAAGAQCAEVTVPLNYSAPRDRAITVTISRSRAKDPAQRRGVLLANPGGPGASGLAFALRVAEYLGGGVPDNYDLIGFDPRGVGRSTPLHCGWPVSTDMRSAGLDQVGFDKTLALEAELSARCVATNGATQPYITTRNTARDLDVIRAVLGEERINYIGGSYGTYLGAVYTQMFPERVDRLVYDSAVDPDRYHVPMVQDMGAPSEAAFDVWAAWAAAKDAEYHFGTTAPAVRATVTGLIEQAARQPIRLGEYDLDAHLLPMILFEGVAAAREYQDLAVNLRQIADAAAGIPVRAQGSLEDYLKQALRPQEDEAAQTMILCGDAPAPRDPTWYWRNIEASRAAQPIFGPLVNAPNGCTFWQPPLEPPTVVRNAAPALILQAMGDTHTAYQQGVGLHRVLTGSRLVTMPDRVAHGVIPQSECARQIVNAYLRSGVLPAADVTCQPDPLAE</sequence>
<dbReference type="PANTHER" id="PTHR43248">
    <property type="entry name" value="2-SUCCINYL-6-HYDROXY-2,4-CYCLOHEXADIENE-1-CARBOXYLATE SYNTHASE"/>
    <property type="match status" value="1"/>
</dbReference>